<dbReference type="OrthoDB" id="9801763at2"/>
<gene>
    <name evidence="4" type="ORF">GCM10010995_17650</name>
</gene>
<proteinExistence type="inferred from homology"/>
<evidence type="ECO:0000256" key="1">
    <source>
        <dbReference type="ARBA" id="ARBA00006499"/>
    </source>
</evidence>
<evidence type="ECO:0000259" key="3">
    <source>
        <dbReference type="Pfam" id="PF02230"/>
    </source>
</evidence>
<feature type="domain" description="Phospholipase/carboxylesterase/thioesterase" evidence="3">
    <location>
        <begin position="4"/>
        <end position="218"/>
    </location>
</feature>
<keyword evidence="2" id="KW-0378">Hydrolase</keyword>
<dbReference type="GO" id="GO:0016787">
    <property type="term" value="F:hydrolase activity"/>
    <property type="evidence" value="ECO:0007669"/>
    <property type="project" value="UniProtKB-KW"/>
</dbReference>
<dbReference type="InterPro" id="IPR003140">
    <property type="entry name" value="PLipase/COase/thioEstase"/>
</dbReference>
<reference evidence="4" key="2">
    <citation type="submission" date="2020-09" db="EMBL/GenBank/DDBJ databases">
        <authorList>
            <person name="Sun Q."/>
            <person name="Zhou Y."/>
        </authorList>
    </citation>
    <scope>NUCLEOTIDE SEQUENCE</scope>
    <source>
        <strain evidence="4">CGMCC 1.15758</strain>
    </source>
</reference>
<dbReference type="AlphaFoldDB" id="A0A8J3E8Q8"/>
<dbReference type="Pfam" id="PF02230">
    <property type="entry name" value="Abhydrolase_2"/>
    <property type="match status" value="1"/>
</dbReference>
<evidence type="ECO:0000313" key="5">
    <source>
        <dbReference type="Proteomes" id="UP000636949"/>
    </source>
</evidence>
<comment type="similarity">
    <text evidence="1">Belongs to the AB hydrolase superfamily. AB hydrolase 2 family.</text>
</comment>
<organism evidence="4 5">
    <name type="scientific">Cysteiniphilum litorale</name>
    <dbReference type="NCBI Taxonomy" id="2056700"/>
    <lineage>
        <taxon>Bacteria</taxon>
        <taxon>Pseudomonadati</taxon>
        <taxon>Pseudomonadota</taxon>
        <taxon>Gammaproteobacteria</taxon>
        <taxon>Thiotrichales</taxon>
        <taxon>Fastidiosibacteraceae</taxon>
        <taxon>Cysteiniphilum</taxon>
    </lineage>
</organism>
<keyword evidence="5" id="KW-1185">Reference proteome</keyword>
<dbReference type="PANTHER" id="PTHR10655:SF17">
    <property type="entry name" value="LYSOPHOSPHOLIPASE-LIKE PROTEIN 1"/>
    <property type="match status" value="1"/>
</dbReference>
<sequence length="227" mass="25264">MLDLVVVEPKKKATHTVIWLHGLGADGHDFEAIVPELNLPVDANVRFIFPHAPVQPVTINMGMEMRAWYDIKRIDDIKRDVDCKGIEDSLNALDEIIKSQLSDGVATENMIIAGFSQGGAIAALAGLTMPYSFAGIVLLSTYLPDWDYFKTKLNNTNQQTPFFIGHGSHDPVVPFAAGQMLKAKLEELGIKHKFHDYPMEHSVCMPEIQDISHFIQSCYGLINDTAR</sequence>
<reference evidence="4" key="1">
    <citation type="journal article" date="2014" name="Int. J. Syst. Evol. Microbiol.">
        <title>Complete genome sequence of Corynebacterium casei LMG S-19264T (=DSM 44701T), isolated from a smear-ripened cheese.</title>
        <authorList>
            <consortium name="US DOE Joint Genome Institute (JGI-PGF)"/>
            <person name="Walter F."/>
            <person name="Albersmeier A."/>
            <person name="Kalinowski J."/>
            <person name="Ruckert C."/>
        </authorList>
    </citation>
    <scope>NUCLEOTIDE SEQUENCE</scope>
    <source>
        <strain evidence="4">CGMCC 1.15758</strain>
    </source>
</reference>
<dbReference type="EMBL" id="BMJS01000020">
    <property type="protein sequence ID" value="GGG00747.1"/>
    <property type="molecule type" value="Genomic_DNA"/>
</dbReference>
<dbReference type="Proteomes" id="UP000636949">
    <property type="component" value="Unassembled WGS sequence"/>
</dbReference>
<evidence type="ECO:0000313" key="4">
    <source>
        <dbReference type="EMBL" id="GGG00747.1"/>
    </source>
</evidence>
<dbReference type="InterPro" id="IPR029058">
    <property type="entry name" value="AB_hydrolase_fold"/>
</dbReference>
<dbReference type="InterPro" id="IPR050565">
    <property type="entry name" value="LYPA1-2/EST-like"/>
</dbReference>
<dbReference type="PANTHER" id="PTHR10655">
    <property type="entry name" value="LYSOPHOSPHOLIPASE-RELATED"/>
    <property type="match status" value="1"/>
</dbReference>
<evidence type="ECO:0000256" key="2">
    <source>
        <dbReference type="ARBA" id="ARBA00022801"/>
    </source>
</evidence>
<dbReference type="Gene3D" id="3.40.50.1820">
    <property type="entry name" value="alpha/beta hydrolase"/>
    <property type="match status" value="1"/>
</dbReference>
<name>A0A8J3E8Q8_9GAMM</name>
<comment type="caution">
    <text evidence="4">The sequence shown here is derived from an EMBL/GenBank/DDBJ whole genome shotgun (WGS) entry which is preliminary data.</text>
</comment>
<dbReference type="RefSeq" id="WP_117003036.1">
    <property type="nucleotide sequence ID" value="NZ_BMJS01000020.1"/>
</dbReference>
<accession>A0A8J3E8Q8</accession>
<dbReference type="SUPFAM" id="SSF53474">
    <property type="entry name" value="alpha/beta-Hydrolases"/>
    <property type="match status" value="1"/>
</dbReference>
<protein>
    <submittedName>
        <fullName evidence="4">Carboxylesterase</fullName>
    </submittedName>
</protein>